<evidence type="ECO:0000256" key="6">
    <source>
        <dbReference type="ARBA" id="ARBA00022801"/>
    </source>
</evidence>
<comment type="similarity">
    <text evidence="3">Belongs to the inositol monophosphatase superfamily.</text>
</comment>
<dbReference type="CDD" id="cd01637">
    <property type="entry name" value="IMPase_like"/>
    <property type="match status" value="1"/>
</dbReference>
<dbReference type="GO" id="GO:0031564">
    <property type="term" value="P:transcription antitermination"/>
    <property type="evidence" value="ECO:0007669"/>
    <property type="project" value="UniProtKB-KW"/>
</dbReference>
<accession>A0A1T4UZ47</accession>
<feature type="binding site" evidence="11">
    <location>
        <position position="112"/>
    </location>
    <ligand>
        <name>Mg(2+)</name>
        <dbReference type="ChEBI" id="CHEBI:18420"/>
        <label>1</label>
        <note>catalytic</note>
    </ligand>
</feature>
<evidence type="ECO:0000256" key="4">
    <source>
        <dbReference type="ARBA" id="ARBA00013106"/>
    </source>
</evidence>
<dbReference type="PANTHER" id="PTHR20854">
    <property type="entry name" value="INOSITOL MONOPHOSPHATASE"/>
    <property type="match status" value="1"/>
</dbReference>
<comment type="cofactor">
    <cofactor evidence="2 11">
        <name>Mg(2+)</name>
        <dbReference type="ChEBI" id="CHEBI:18420"/>
    </cofactor>
</comment>
<dbReference type="InterPro" id="IPR000760">
    <property type="entry name" value="Inositol_monophosphatase-like"/>
</dbReference>
<dbReference type="Proteomes" id="UP000190162">
    <property type="component" value="Unassembled WGS sequence"/>
</dbReference>
<dbReference type="Gene3D" id="3.40.190.80">
    <property type="match status" value="1"/>
</dbReference>
<organism evidence="12 13">
    <name type="scientific">Enterovibrio nigricans DSM 22720</name>
    <dbReference type="NCBI Taxonomy" id="1121868"/>
    <lineage>
        <taxon>Bacteria</taxon>
        <taxon>Pseudomonadati</taxon>
        <taxon>Pseudomonadota</taxon>
        <taxon>Gammaproteobacteria</taxon>
        <taxon>Vibrionales</taxon>
        <taxon>Vibrionaceae</taxon>
        <taxon>Enterovibrio</taxon>
    </lineage>
</organism>
<dbReference type="GO" id="GO:0046872">
    <property type="term" value="F:metal ion binding"/>
    <property type="evidence" value="ECO:0007669"/>
    <property type="project" value="UniProtKB-KW"/>
</dbReference>
<feature type="binding site" evidence="11">
    <location>
        <position position="111"/>
    </location>
    <ligand>
        <name>Mg(2+)</name>
        <dbReference type="ChEBI" id="CHEBI:18420"/>
        <label>1</label>
        <note>catalytic</note>
    </ligand>
</feature>
<name>A0A1T4UZ47_9GAMM</name>
<keyword evidence="8 11" id="KW-0460">Magnesium</keyword>
<proteinExistence type="inferred from homology"/>
<evidence type="ECO:0000256" key="2">
    <source>
        <dbReference type="ARBA" id="ARBA00001946"/>
    </source>
</evidence>
<evidence type="ECO:0000256" key="7">
    <source>
        <dbReference type="ARBA" id="ARBA00022814"/>
    </source>
</evidence>
<dbReference type="OrthoDB" id="9785695at2"/>
<dbReference type="GO" id="GO:0007165">
    <property type="term" value="P:signal transduction"/>
    <property type="evidence" value="ECO:0007669"/>
    <property type="project" value="TreeGrafter"/>
</dbReference>
<keyword evidence="7" id="KW-0805">Transcription regulation</keyword>
<dbReference type="PROSITE" id="PS00630">
    <property type="entry name" value="IMP_2"/>
    <property type="match status" value="1"/>
</dbReference>
<evidence type="ECO:0000256" key="5">
    <source>
        <dbReference type="ARBA" id="ARBA00022723"/>
    </source>
</evidence>
<dbReference type="FunFam" id="3.30.540.10:FF:000003">
    <property type="entry name" value="Inositol-1-monophosphatase"/>
    <property type="match status" value="1"/>
</dbReference>
<dbReference type="EC" id="3.1.3.25" evidence="4"/>
<evidence type="ECO:0000313" key="13">
    <source>
        <dbReference type="Proteomes" id="UP000190162"/>
    </source>
</evidence>
<dbReference type="PANTHER" id="PTHR20854:SF4">
    <property type="entry name" value="INOSITOL-1-MONOPHOSPHATASE-RELATED"/>
    <property type="match status" value="1"/>
</dbReference>
<dbReference type="PRINTS" id="PR00377">
    <property type="entry name" value="IMPHPHTASES"/>
</dbReference>
<dbReference type="GO" id="GO:0008934">
    <property type="term" value="F:inositol monophosphate 1-phosphatase activity"/>
    <property type="evidence" value="ECO:0007669"/>
    <property type="project" value="TreeGrafter"/>
</dbReference>
<dbReference type="Pfam" id="PF00459">
    <property type="entry name" value="Inositol_P"/>
    <property type="match status" value="1"/>
</dbReference>
<comment type="catalytic activity">
    <reaction evidence="1">
        <text>a myo-inositol phosphate + H2O = myo-inositol + phosphate</text>
        <dbReference type="Rhea" id="RHEA:24056"/>
        <dbReference type="ChEBI" id="CHEBI:15377"/>
        <dbReference type="ChEBI" id="CHEBI:17268"/>
        <dbReference type="ChEBI" id="CHEBI:43474"/>
        <dbReference type="ChEBI" id="CHEBI:84139"/>
        <dbReference type="EC" id="3.1.3.25"/>
    </reaction>
</comment>
<evidence type="ECO:0000256" key="3">
    <source>
        <dbReference type="ARBA" id="ARBA00009759"/>
    </source>
</evidence>
<evidence type="ECO:0000256" key="1">
    <source>
        <dbReference type="ARBA" id="ARBA00001033"/>
    </source>
</evidence>
<dbReference type="GO" id="GO:0006020">
    <property type="term" value="P:inositol metabolic process"/>
    <property type="evidence" value="ECO:0007669"/>
    <property type="project" value="TreeGrafter"/>
</dbReference>
<evidence type="ECO:0000256" key="10">
    <source>
        <dbReference type="ARBA" id="ARBA00030730"/>
    </source>
</evidence>
<dbReference type="Gene3D" id="3.30.540.10">
    <property type="entry name" value="Fructose-1,6-Bisphosphatase, subunit A, domain 1"/>
    <property type="match status" value="1"/>
</dbReference>
<dbReference type="InterPro" id="IPR020550">
    <property type="entry name" value="Inositol_monophosphatase_CS"/>
</dbReference>
<dbReference type="EMBL" id="FUXU01000037">
    <property type="protein sequence ID" value="SKA57957.1"/>
    <property type="molecule type" value="Genomic_DNA"/>
</dbReference>
<keyword evidence="6" id="KW-0378">Hydrolase</keyword>
<keyword evidence="5 11" id="KW-0479">Metal-binding</keyword>
<feature type="binding site" evidence="11">
    <location>
        <position position="233"/>
    </location>
    <ligand>
        <name>Mg(2+)</name>
        <dbReference type="ChEBI" id="CHEBI:18420"/>
        <label>1</label>
        <note>catalytic</note>
    </ligand>
</feature>
<evidence type="ECO:0000313" key="12">
    <source>
        <dbReference type="EMBL" id="SKA57957.1"/>
    </source>
</evidence>
<feature type="binding site" evidence="11">
    <location>
        <position position="87"/>
    </location>
    <ligand>
        <name>Mg(2+)</name>
        <dbReference type="ChEBI" id="CHEBI:18420"/>
        <label>1</label>
        <note>catalytic</note>
    </ligand>
</feature>
<gene>
    <name evidence="12" type="ORF">SAMN02745132_02849</name>
</gene>
<keyword evidence="7" id="KW-0804">Transcription</keyword>
<feature type="binding site" evidence="11">
    <location>
        <position position="109"/>
    </location>
    <ligand>
        <name>Mg(2+)</name>
        <dbReference type="ChEBI" id="CHEBI:18420"/>
        <label>1</label>
        <note>catalytic</note>
    </ligand>
</feature>
<keyword evidence="7" id="KW-0889">Transcription antitermination</keyword>
<reference evidence="13" key="1">
    <citation type="submission" date="2017-02" db="EMBL/GenBank/DDBJ databases">
        <authorList>
            <person name="Varghese N."/>
            <person name="Submissions S."/>
        </authorList>
    </citation>
    <scope>NUCLEOTIDE SEQUENCE [LARGE SCALE GENOMIC DNA]</scope>
    <source>
        <strain evidence="13">DSM 22720</strain>
    </source>
</reference>
<evidence type="ECO:0000256" key="11">
    <source>
        <dbReference type="PIRSR" id="PIRSR600760-2"/>
    </source>
</evidence>
<dbReference type="InterPro" id="IPR020583">
    <property type="entry name" value="Inositol_monoP_metal-BS"/>
</dbReference>
<dbReference type="GO" id="GO:0046854">
    <property type="term" value="P:phosphatidylinositol phosphate biosynthetic process"/>
    <property type="evidence" value="ECO:0007669"/>
    <property type="project" value="InterPro"/>
</dbReference>
<dbReference type="PROSITE" id="PS00629">
    <property type="entry name" value="IMP_1"/>
    <property type="match status" value="1"/>
</dbReference>
<dbReference type="AlphaFoldDB" id="A0A1T4UZ47"/>
<dbReference type="RefSeq" id="WP_078753128.1">
    <property type="nucleotide sequence ID" value="NZ_FUXU01000037.1"/>
</dbReference>
<dbReference type="SUPFAM" id="SSF56655">
    <property type="entry name" value="Carbohydrate phosphatase"/>
    <property type="match status" value="1"/>
</dbReference>
<keyword evidence="13" id="KW-1185">Reference proteome</keyword>
<sequence>MLMKNGYQELVSTLSMPVELCALYIENAVRDTAQTYIMNRFASSNTDLLKVHEKDDHSIVTLADKESEKAITEKLLERWPDIPVLSEELSIKEQERILNHHSDAMWVLDPLDGTSNFASGIPYFCTSLALIINKQVVMGLVYDPCRDEAFFAAKGSGAFINNVAIDEWQENKDLSQVMALIDFKRLSAPLASAIASEPPYRSQRSFGASALDWCWIASNRCQIYLHGSQKLWDYAAGSLILSEAGGVSSTFQGEAVLQCSLEPQSVIAGTNAFCFEQWELWLDAIPS</sequence>
<protein>
    <recommendedName>
        <fullName evidence="9">Nus factor SuhB</fullName>
        <ecNumber evidence="4">3.1.3.25</ecNumber>
    </recommendedName>
    <alternativeName>
        <fullName evidence="10">Inositol-1-monophosphatase</fullName>
    </alternativeName>
</protein>
<evidence type="ECO:0000256" key="8">
    <source>
        <dbReference type="ARBA" id="ARBA00022842"/>
    </source>
</evidence>
<evidence type="ECO:0000256" key="9">
    <source>
        <dbReference type="ARBA" id="ARBA00023884"/>
    </source>
</evidence>